<keyword evidence="2" id="KW-1185">Reference proteome</keyword>
<reference evidence="1 2" key="1">
    <citation type="journal article" date="2013" name="Proc. Natl. Acad. Sci. U.S.A.">
        <title>Genome of an arbuscular mycorrhizal fungus provides insight into the oldest plant symbiosis.</title>
        <authorList>
            <person name="Tisserant E."/>
            <person name="Malbreil M."/>
            <person name="Kuo A."/>
            <person name="Kohler A."/>
            <person name="Symeonidi A."/>
            <person name="Balestrini R."/>
            <person name="Charron P."/>
            <person name="Duensing N."/>
            <person name="Frei Dit Frey N."/>
            <person name="Gianinazzi-Pearson V."/>
            <person name="Gilbert L.B."/>
            <person name="Handa Y."/>
            <person name="Herr J.R."/>
            <person name="Hijri M."/>
            <person name="Koul R."/>
            <person name="Kawaguchi M."/>
            <person name="Krajinski F."/>
            <person name="Lammers P.J."/>
            <person name="Masclaux F.G."/>
            <person name="Murat C."/>
            <person name="Morin E."/>
            <person name="Ndikumana S."/>
            <person name="Pagni M."/>
            <person name="Petitpierre D."/>
            <person name="Requena N."/>
            <person name="Rosikiewicz P."/>
            <person name="Riley R."/>
            <person name="Saito K."/>
            <person name="San Clemente H."/>
            <person name="Shapiro H."/>
            <person name="van Tuinen D."/>
            <person name="Becard G."/>
            <person name="Bonfante P."/>
            <person name="Paszkowski U."/>
            <person name="Shachar-Hill Y.Y."/>
            <person name="Tuskan G.A."/>
            <person name="Young P.W."/>
            <person name="Sanders I.R."/>
            <person name="Henrissat B."/>
            <person name="Rensing S.A."/>
            <person name="Grigoriev I.V."/>
            <person name="Corradi N."/>
            <person name="Roux C."/>
            <person name="Martin F."/>
        </authorList>
    </citation>
    <scope>NUCLEOTIDE SEQUENCE [LARGE SCALE GENOMIC DNA]</scope>
    <source>
        <strain evidence="1 2">DAOM 197198</strain>
    </source>
</reference>
<protein>
    <submittedName>
        <fullName evidence="1">Uncharacterized protein</fullName>
    </submittedName>
</protein>
<reference evidence="1 2" key="2">
    <citation type="journal article" date="2018" name="New Phytol.">
        <title>High intraspecific genome diversity in the model arbuscular mycorrhizal symbiont Rhizophagus irregularis.</title>
        <authorList>
            <person name="Chen E.C.H."/>
            <person name="Morin E."/>
            <person name="Beaudet D."/>
            <person name="Noel J."/>
            <person name="Yildirir G."/>
            <person name="Ndikumana S."/>
            <person name="Charron P."/>
            <person name="St-Onge C."/>
            <person name="Giorgi J."/>
            <person name="Kruger M."/>
            <person name="Marton T."/>
            <person name="Ropars J."/>
            <person name="Grigoriev I.V."/>
            <person name="Hainaut M."/>
            <person name="Henrissat B."/>
            <person name="Roux C."/>
            <person name="Martin F."/>
            <person name="Corradi N."/>
        </authorList>
    </citation>
    <scope>NUCLEOTIDE SEQUENCE [LARGE SCALE GENOMIC DNA]</scope>
    <source>
        <strain evidence="1 2">DAOM 197198</strain>
    </source>
</reference>
<organism evidence="1 2">
    <name type="scientific">Rhizophagus irregularis (strain DAOM 181602 / DAOM 197198 / MUCL 43194)</name>
    <name type="common">Arbuscular mycorrhizal fungus</name>
    <name type="synonym">Glomus intraradices</name>
    <dbReference type="NCBI Taxonomy" id="747089"/>
    <lineage>
        <taxon>Eukaryota</taxon>
        <taxon>Fungi</taxon>
        <taxon>Fungi incertae sedis</taxon>
        <taxon>Mucoromycota</taxon>
        <taxon>Glomeromycotina</taxon>
        <taxon>Glomeromycetes</taxon>
        <taxon>Glomerales</taxon>
        <taxon>Glomeraceae</taxon>
        <taxon>Rhizophagus</taxon>
    </lineage>
</organism>
<dbReference type="Proteomes" id="UP000018888">
    <property type="component" value="Unassembled WGS sequence"/>
</dbReference>
<proteinExistence type="predicted"/>
<gene>
    <name evidence="1" type="ORF">GLOIN_2v264706</name>
</gene>
<dbReference type="VEuPathDB" id="FungiDB:RhiirFUN_012243"/>
<accession>A0A2P4PRF8</accession>
<evidence type="ECO:0000313" key="1">
    <source>
        <dbReference type="EMBL" id="POG67962.1"/>
    </source>
</evidence>
<evidence type="ECO:0000313" key="2">
    <source>
        <dbReference type="Proteomes" id="UP000018888"/>
    </source>
</evidence>
<dbReference type="AlphaFoldDB" id="A0A2P4PRF8"/>
<comment type="caution">
    <text evidence="1">The sequence shown here is derived from an EMBL/GenBank/DDBJ whole genome shotgun (WGS) entry which is preliminary data.</text>
</comment>
<name>A0A2P4PRF8_RHIID</name>
<dbReference type="EMBL" id="AUPC02000161">
    <property type="protein sequence ID" value="POG67962.1"/>
    <property type="molecule type" value="Genomic_DNA"/>
</dbReference>
<sequence length="261" mass="30442">MQNTKLIDLLEGSLHSTKDYISVIQLIANIPELHAYLEGNILVALWIILDRKMFVAVVHRMINGERSDVPPQILNIVPFIGPLHVSLNSWETVFLVDYCFFENMYHAIFNSRKILAKKPKPYLHLRVGLWSKNLSKIFFFNCKYSEALDVGKFMKKQCFVYGQFFIDTAAKIIISCHWHFLVTFFIGKYKSPNGRNSQSSLHIFNDYYVENFHSCIRHQTNNFNTAQQIINQAKIIDQMRDNNSFTKVFSKIITLFTQKSS</sequence>